<evidence type="ECO:0000256" key="1">
    <source>
        <dbReference type="SAM" id="Coils"/>
    </source>
</evidence>
<evidence type="ECO:0000259" key="3">
    <source>
        <dbReference type="Pfam" id="PF08241"/>
    </source>
</evidence>
<proteinExistence type="predicted"/>
<keyword evidence="5" id="KW-1185">Reference proteome</keyword>
<reference evidence="4" key="2">
    <citation type="submission" date="2023-01" db="EMBL/GenBank/DDBJ databases">
        <authorList>
            <person name="Sun Q."/>
            <person name="Evtushenko L."/>
        </authorList>
    </citation>
    <scope>NUCLEOTIDE SEQUENCE</scope>
    <source>
        <strain evidence="4">VKM B-2789</strain>
    </source>
</reference>
<dbReference type="Pfam" id="PF08241">
    <property type="entry name" value="Methyltransf_11"/>
    <property type="match status" value="1"/>
</dbReference>
<dbReference type="InterPro" id="IPR050508">
    <property type="entry name" value="Methyltransf_Superfamily"/>
</dbReference>
<dbReference type="AlphaFoldDB" id="A0A9W6JZ16"/>
<dbReference type="SUPFAM" id="SSF53335">
    <property type="entry name" value="S-adenosyl-L-methionine-dependent methyltransferases"/>
    <property type="match status" value="1"/>
</dbReference>
<sequence length="671" mass="72298">MRAPAGSGEAAGFPLPMQGGRNAGRRLAPRPAGGRTMDDTGERYIPGTAGSITAEHQHRYAFAAGLTAGASVLDVACGEGYGAAFLARSAAQVVGVDLDAAAIAHAARHYGGIANLSFKAGEVGALPFADRSFDAVVCFETIEHVADPRAALRELRRVLKPDGRLIVSTPDREVYSGELNNRNQFHLAEFSAAEFADELRQLFAHVELRGQAVGLASVIAAATDTPAADIWWLHGTAPGRTPLPPARPVFLVALCSDAPLEAPAASVLVDGTETGAGALEALQARGNELTGTLDAVRRQAIDDYDGLTRQVAALRAVSDDKDALLAGNETVLREQLRILDERQALIQAQAAVIAEQRDAQLAQLRRLAEKDEALAREIDQLKSAFHAERQARLAQAEASHRQELAALEQECRALEERRRSAERESAEIRGAVPPMIAHAEQLVLALREAHGEEARALAVRSKTLRQRLVYCVPTRLRKRLRLNGRTGRERRAGGVAQAAALRAAALLQDCLNQCRDMRERLAAPLAGAGSPPEPAPPPAEVVAEVIARVPDPQDDDIRLLESSALFDKAWYVETYGIEPHEAARHYLDTGFRNGWNPSLLFSTGDYFRSNKDVPSDHNPLLHYLRHGIREGRSLYAGNAAAGPLPDRFWRYGLRGEPAGGAGGEPAARRHG</sequence>
<name>A0A9W6JZ16_9HYPH</name>
<dbReference type="EMBL" id="BSFM01000014">
    <property type="protein sequence ID" value="GLK85176.1"/>
    <property type="molecule type" value="Genomic_DNA"/>
</dbReference>
<protein>
    <recommendedName>
        <fullName evidence="3">Methyltransferase type 11 domain-containing protein</fullName>
    </recommendedName>
</protein>
<reference evidence="4" key="1">
    <citation type="journal article" date="2014" name="Int. J. Syst. Evol. Microbiol.">
        <title>Complete genome sequence of Corynebacterium casei LMG S-19264T (=DSM 44701T), isolated from a smear-ripened cheese.</title>
        <authorList>
            <consortium name="US DOE Joint Genome Institute (JGI-PGF)"/>
            <person name="Walter F."/>
            <person name="Albersmeier A."/>
            <person name="Kalinowski J."/>
            <person name="Ruckert C."/>
        </authorList>
    </citation>
    <scope>NUCLEOTIDE SEQUENCE</scope>
    <source>
        <strain evidence="4">VKM B-2789</strain>
    </source>
</reference>
<evidence type="ECO:0000256" key="2">
    <source>
        <dbReference type="SAM" id="MobiDB-lite"/>
    </source>
</evidence>
<keyword evidence="1" id="KW-0175">Coiled coil</keyword>
<dbReference type="Gene3D" id="3.40.50.150">
    <property type="entry name" value="Vaccinia Virus protein VP39"/>
    <property type="match status" value="1"/>
</dbReference>
<dbReference type="PANTHER" id="PTHR42912">
    <property type="entry name" value="METHYLTRANSFERASE"/>
    <property type="match status" value="1"/>
</dbReference>
<evidence type="ECO:0000313" key="5">
    <source>
        <dbReference type="Proteomes" id="UP001143330"/>
    </source>
</evidence>
<dbReference type="Proteomes" id="UP001143330">
    <property type="component" value="Unassembled WGS sequence"/>
</dbReference>
<feature type="region of interest" description="Disordered" evidence="2">
    <location>
        <begin position="1"/>
        <end position="41"/>
    </location>
</feature>
<dbReference type="InterPro" id="IPR013216">
    <property type="entry name" value="Methyltransf_11"/>
</dbReference>
<feature type="domain" description="Methyltransferase type 11" evidence="3">
    <location>
        <begin position="73"/>
        <end position="167"/>
    </location>
</feature>
<dbReference type="CDD" id="cd02440">
    <property type="entry name" value="AdoMet_MTases"/>
    <property type="match status" value="1"/>
</dbReference>
<dbReference type="InterPro" id="IPR029063">
    <property type="entry name" value="SAM-dependent_MTases_sf"/>
</dbReference>
<organism evidence="4 5">
    <name type="scientific">Ancylobacter defluvii</name>
    <dbReference type="NCBI Taxonomy" id="1282440"/>
    <lineage>
        <taxon>Bacteria</taxon>
        <taxon>Pseudomonadati</taxon>
        <taxon>Pseudomonadota</taxon>
        <taxon>Alphaproteobacteria</taxon>
        <taxon>Hyphomicrobiales</taxon>
        <taxon>Xanthobacteraceae</taxon>
        <taxon>Ancylobacter</taxon>
    </lineage>
</organism>
<dbReference type="GO" id="GO:0008757">
    <property type="term" value="F:S-adenosylmethionine-dependent methyltransferase activity"/>
    <property type="evidence" value="ECO:0007669"/>
    <property type="project" value="InterPro"/>
</dbReference>
<gene>
    <name evidence="4" type="ORF">GCM10017653_32460</name>
</gene>
<evidence type="ECO:0000313" key="4">
    <source>
        <dbReference type="EMBL" id="GLK85176.1"/>
    </source>
</evidence>
<feature type="coiled-coil region" evidence="1">
    <location>
        <begin position="364"/>
        <end position="431"/>
    </location>
</feature>
<comment type="caution">
    <text evidence="4">The sequence shown here is derived from an EMBL/GenBank/DDBJ whole genome shotgun (WGS) entry which is preliminary data.</text>
</comment>
<accession>A0A9W6JZ16</accession>
<dbReference type="PANTHER" id="PTHR42912:SF93">
    <property type="entry name" value="N6-ADENOSINE-METHYLTRANSFERASE TMT1A"/>
    <property type="match status" value="1"/>
</dbReference>